<reference evidence="3 4" key="1">
    <citation type="submission" date="2018-03" db="EMBL/GenBank/DDBJ databases">
        <title>Genomic Encyclopedia of Type Strains, Phase III (KMG-III): the genomes of soil and plant-associated and newly described type strains.</title>
        <authorList>
            <person name="Whitman W."/>
        </authorList>
    </citation>
    <scope>NUCLEOTIDE SEQUENCE [LARGE SCALE GENOMIC DNA]</scope>
    <source>
        <strain evidence="3 4">MWH-P2sevCIIIb</strain>
    </source>
</reference>
<feature type="chain" id="PRO_5015690382" evidence="2">
    <location>
        <begin position="28"/>
        <end position="329"/>
    </location>
</feature>
<dbReference type="CDD" id="cd13578">
    <property type="entry name" value="PBP2_Bug27"/>
    <property type="match status" value="1"/>
</dbReference>
<keyword evidence="4" id="KW-1185">Reference proteome</keyword>
<dbReference type="SUPFAM" id="SSF53850">
    <property type="entry name" value="Periplasmic binding protein-like II"/>
    <property type="match status" value="1"/>
</dbReference>
<feature type="signal peptide" evidence="2">
    <location>
        <begin position="1"/>
        <end position="27"/>
    </location>
</feature>
<dbReference type="EMBL" id="PVTV01000012">
    <property type="protein sequence ID" value="PRY98566.1"/>
    <property type="molecule type" value="Genomic_DNA"/>
</dbReference>
<dbReference type="InterPro" id="IPR005064">
    <property type="entry name" value="BUG"/>
</dbReference>
<dbReference type="PANTHER" id="PTHR42928:SF5">
    <property type="entry name" value="BLR1237 PROTEIN"/>
    <property type="match status" value="1"/>
</dbReference>
<dbReference type="PANTHER" id="PTHR42928">
    <property type="entry name" value="TRICARBOXYLATE-BINDING PROTEIN"/>
    <property type="match status" value="1"/>
</dbReference>
<dbReference type="InterPro" id="IPR042100">
    <property type="entry name" value="Bug_dom1"/>
</dbReference>
<organism evidence="3 4">
    <name type="scientific">Jezberella montanilacus</name>
    <dbReference type="NCBI Taxonomy" id="323426"/>
    <lineage>
        <taxon>Bacteria</taxon>
        <taxon>Pseudomonadati</taxon>
        <taxon>Pseudomonadota</taxon>
        <taxon>Betaproteobacteria</taxon>
        <taxon>Burkholderiales</taxon>
        <taxon>Alcaligenaceae</taxon>
        <taxon>Jezberella</taxon>
    </lineage>
</organism>
<evidence type="ECO:0000256" key="1">
    <source>
        <dbReference type="ARBA" id="ARBA00006987"/>
    </source>
</evidence>
<keyword evidence="3" id="KW-0675">Receptor</keyword>
<name>A0A2T0XI01_9BURK</name>
<keyword evidence="2" id="KW-0732">Signal</keyword>
<dbReference type="Proteomes" id="UP000238308">
    <property type="component" value="Unassembled WGS sequence"/>
</dbReference>
<evidence type="ECO:0000313" key="3">
    <source>
        <dbReference type="EMBL" id="PRY98566.1"/>
    </source>
</evidence>
<dbReference type="Gene3D" id="3.40.190.150">
    <property type="entry name" value="Bordetella uptake gene, domain 1"/>
    <property type="match status" value="1"/>
</dbReference>
<comment type="similarity">
    <text evidence="1">Belongs to the UPF0065 (bug) family.</text>
</comment>
<sequence length="329" mass="34796">MQRKILGGLLLMAAVVGLSLQTQAVQAQNNYPSQPVRVLIGFAAGGPTDVIGRILAQHMTQSMGQTVLVENRTGANSLIATKEVAKSKPDGYTTLFASLSHNVNFLLLKSKAEYDPLGSFEPISLAANLPLVLVTAYDSPYKTVADLVAQAKKEPESISYGSAGNGGSAHLAGALMATVSGTKMLHVPFRGNAPALTEVISGRVSFMFYPMIGIADQVAEKRIRVLAVGTAKPLADFLGVPTMDASGFPDFEQTAPWVGLLAAAGTPKPIVDRLNKELLQALNQPEVQKRLKDLGAISVGDSPAEFKAFLEKDKARWAKVIEAAGITAE</sequence>
<dbReference type="RefSeq" id="WP_106227264.1">
    <property type="nucleotide sequence ID" value="NZ_PVTV01000012.1"/>
</dbReference>
<dbReference type="Pfam" id="PF03401">
    <property type="entry name" value="TctC"/>
    <property type="match status" value="1"/>
</dbReference>
<dbReference type="PIRSF" id="PIRSF017082">
    <property type="entry name" value="YflP"/>
    <property type="match status" value="1"/>
</dbReference>
<evidence type="ECO:0000256" key="2">
    <source>
        <dbReference type="SAM" id="SignalP"/>
    </source>
</evidence>
<evidence type="ECO:0000313" key="4">
    <source>
        <dbReference type="Proteomes" id="UP000238308"/>
    </source>
</evidence>
<comment type="caution">
    <text evidence="3">The sequence shown here is derived from an EMBL/GenBank/DDBJ whole genome shotgun (WGS) entry which is preliminary data.</text>
</comment>
<dbReference type="Gene3D" id="3.40.190.10">
    <property type="entry name" value="Periplasmic binding protein-like II"/>
    <property type="match status" value="1"/>
</dbReference>
<accession>A0A2T0XI01</accession>
<dbReference type="AlphaFoldDB" id="A0A2T0XI01"/>
<proteinExistence type="inferred from homology"/>
<dbReference type="OrthoDB" id="8858868at2"/>
<gene>
    <name evidence="3" type="ORF">BCM14_1399</name>
</gene>
<protein>
    <submittedName>
        <fullName evidence="3">Tripartite-type tricarboxylate transporter receptor subunit TctC</fullName>
    </submittedName>
</protein>